<evidence type="ECO:0000313" key="2">
    <source>
        <dbReference type="EMBL" id="EFJ02513.1"/>
    </source>
</evidence>
<accession>D8PRE7</accession>
<feature type="compositionally biased region" description="Basic and acidic residues" evidence="1">
    <location>
        <begin position="144"/>
        <end position="153"/>
    </location>
</feature>
<name>D8PRE7_SCHCM</name>
<dbReference type="KEGG" id="scm:SCHCO_02610793"/>
<proteinExistence type="predicted"/>
<feature type="compositionally biased region" description="Basic and acidic residues" evidence="1">
    <location>
        <begin position="68"/>
        <end position="85"/>
    </location>
</feature>
<sequence>MQVMKKTVATKLIAEKMEVPAMPGAPRVVPVMSTPQTHKRTPSGPINFIKGGWMAHKRTLSHGTKKTGRGEETMGSPRPEKENKASEMSSPIRRHRRGVSVPGTATIGMSSAKDQATATPIHMPRHIIPRAQLAEIMNRRASVEVHTPQDGKRVRPSSVVITPLGPKPRRRVEPMHVA</sequence>
<evidence type="ECO:0000256" key="1">
    <source>
        <dbReference type="SAM" id="MobiDB-lite"/>
    </source>
</evidence>
<dbReference type="InParanoid" id="D8PRE7"/>
<evidence type="ECO:0000313" key="3">
    <source>
        <dbReference type="Proteomes" id="UP000007431"/>
    </source>
</evidence>
<dbReference type="AlphaFoldDB" id="D8PRE7"/>
<dbReference type="VEuPathDB" id="FungiDB:SCHCODRAFT_02610793"/>
<keyword evidence="3" id="KW-1185">Reference proteome</keyword>
<gene>
    <name evidence="2" type="ORF">SCHCODRAFT_84223</name>
</gene>
<feature type="region of interest" description="Disordered" evidence="1">
    <location>
        <begin position="144"/>
        <end position="178"/>
    </location>
</feature>
<dbReference type="Proteomes" id="UP000007431">
    <property type="component" value="Unassembled WGS sequence"/>
</dbReference>
<dbReference type="EMBL" id="GL377302">
    <property type="protein sequence ID" value="EFJ02513.1"/>
    <property type="molecule type" value="Genomic_DNA"/>
</dbReference>
<reference evidence="2 3" key="1">
    <citation type="journal article" date="2010" name="Nat. Biotechnol.">
        <title>Genome sequence of the model mushroom Schizophyllum commune.</title>
        <authorList>
            <person name="Ohm R.A."/>
            <person name="de Jong J.F."/>
            <person name="Lugones L.G."/>
            <person name="Aerts A."/>
            <person name="Kothe E."/>
            <person name="Stajich J.E."/>
            <person name="de Vries R.P."/>
            <person name="Record E."/>
            <person name="Levasseur A."/>
            <person name="Baker S.E."/>
            <person name="Bartholomew K.A."/>
            <person name="Coutinho P.M."/>
            <person name="Erdmann S."/>
            <person name="Fowler T.J."/>
            <person name="Gathman A.C."/>
            <person name="Lombard V."/>
            <person name="Henrissat B."/>
            <person name="Knabe N."/>
            <person name="Kuees U."/>
            <person name="Lilly W.W."/>
            <person name="Lindquist E."/>
            <person name="Lucas S."/>
            <person name="Magnuson J.K."/>
            <person name="Piumi F."/>
            <person name="Raudaskoski M."/>
            <person name="Salamov A."/>
            <person name="Schmutz J."/>
            <person name="Schwarze F.W.M.R."/>
            <person name="vanKuyk P.A."/>
            <person name="Horton J.S."/>
            <person name="Grigoriev I.V."/>
            <person name="Woesten H.A.B."/>
        </authorList>
    </citation>
    <scope>NUCLEOTIDE SEQUENCE [LARGE SCALE GENOMIC DNA]</scope>
    <source>
        <strain evidence="3">H4-8 / FGSC 9210</strain>
    </source>
</reference>
<dbReference type="HOGENOM" id="CLU_1511428_0_0_1"/>
<organism evidence="3">
    <name type="scientific">Schizophyllum commune (strain H4-8 / FGSC 9210)</name>
    <name type="common">Split gill fungus</name>
    <dbReference type="NCBI Taxonomy" id="578458"/>
    <lineage>
        <taxon>Eukaryota</taxon>
        <taxon>Fungi</taxon>
        <taxon>Dikarya</taxon>
        <taxon>Basidiomycota</taxon>
        <taxon>Agaricomycotina</taxon>
        <taxon>Agaricomycetes</taxon>
        <taxon>Agaricomycetidae</taxon>
        <taxon>Agaricales</taxon>
        <taxon>Schizophyllaceae</taxon>
        <taxon>Schizophyllum</taxon>
    </lineage>
</organism>
<feature type="region of interest" description="Disordered" evidence="1">
    <location>
        <begin position="59"/>
        <end position="97"/>
    </location>
</feature>
<protein>
    <submittedName>
        <fullName evidence="2">Uncharacterized protein</fullName>
    </submittedName>
</protein>
<dbReference type="GeneID" id="9585047"/>
<dbReference type="OrthoDB" id="3269398at2759"/>